<evidence type="ECO:0008006" key="3">
    <source>
        <dbReference type="Google" id="ProtNLM"/>
    </source>
</evidence>
<dbReference type="AlphaFoldDB" id="A0A6S6RYV1"/>
<proteinExistence type="predicted"/>
<protein>
    <recommendedName>
        <fullName evidence="3">Porin domain-containing protein</fullName>
    </recommendedName>
</protein>
<dbReference type="InterPro" id="IPR010239">
    <property type="entry name" value="CHP02001"/>
</dbReference>
<organism evidence="2">
    <name type="scientific">uncultured Sulfurovum sp</name>
    <dbReference type="NCBI Taxonomy" id="269237"/>
    <lineage>
        <taxon>Bacteria</taxon>
        <taxon>Pseudomonadati</taxon>
        <taxon>Campylobacterota</taxon>
        <taxon>Epsilonproteobacteria</taxon>
        <taxon>Campylobacterales</taxon>
        <taxon>Sulfurovaceae</taxon>
        <taxon>Sulfurovum</taxon>
        <taxon>environmental samples</taxon>
    </lineage>
</organism>
<dbReference type="NCBIfam" id="TIGR02001">
    <property type="entry name" value="gcw_chp"/>
    <property type="match status" value="1"/>
</dbReference>
<dbReference type="EMBL" id="CACVAU010000003">
    <property type="protein sequence ID" value="CAA6801271.1"/>
    <property type="molecule type" value="Genomic_DNA"/>
</dbReference>
<reference evidence="2" key="1">
    <citation type="submission" date="2020-01" db="EMBL/GenBank/DDBJ databases">
        <authorList>
            <person name="Meier V. D."/>
            <person name="Meier V D."/>
        </authorList>
    </citation>
    <scope>NUCLEOTIDE SEQUENCE</scope>
    <source>
        <strain evidence="2">HLG_WM_MAG_05</strain>
    </source>
</reference>
<keyword evidence="1" id="KW-0732">Signal</keyword>
<accession>A0A6S6RYV1</accession>
<dbReference type="Pfam" id="PF09694">
    <property type="entry name" value="Gcw_chp"/>
    <property type="match status" value="1"/>
</dbReference>
<evidence type="ECO:0000313" key="2">
    <source>
        <dbReference type="EMBL" id="CAA6801271.1"/>
    </source>
</evidence>
<sequence length="216" mass="23598">MKLGKLSLLTILSVSAISTSLMGEVEVSANISAVNNYVWRGMTQTNNTAAIQGGFDVDMNGFYVGTWTSNVDFSEGQGKGDIEVDGYVGYSGELATLEYDLGFIRYGYLTDSSLNGNEIYFSLSKNFGLISFGATYSKGLEDVPDDIALNTSIVVMQDYNFDLAYGHYDQNGEYYSIGLSKSFDKIDFSLIYHNFSPEDLGSENQKNVVVGVGTSF</sequence>
<name>A0A6S6RYV1_9BACT</name>
<evidence type="ECO:0000256" key="1">
    <source>
        <dbReference type="SAM" id="SignalP"/>
    </source>
</evidence>
<feature type="chain" id="PRO_5027821996" description="Porin domain-containing protein" evidence="1">
    <location>
        <begin position="24"/>
        <end position="216"/>
    </location>
</feature>
<gene>
    <name evidence="2" type="ORF">HELGO_WM10247</name>
</gene>
<feature type="signal peptide" evidence="1">
    <location>
        <begin position="1"/>
        <end position="23"/>
    </location>
</feature>